<dbReference type="RefSeq" id="WP_198877965.1">
    <property type="nucleotide sequence ID" value="NZ_JAEKMH010000005.1"/>
</dbReference>
<dbReference type="AlphaFoldDB" id="A0A934MN10"/>
<dbReference type="EMBL" id="JAEKMH010000005">
    <property type="protein sequence ID" value="MBJ3786765.1"/>
    <property type="molecule type" value="Genomic_DNA"/>
</dbReference>
<dbReference type="EC" id="6.2.1.44" evidence="4"/>
<comment type="similarity">
    <text evidence="1">Belongs to the ATP-dependent AMP-binding enzyme family.</text>
</comment>
<comment type="caution">
    <text evidence="8">The sequence shown here is derived from an EMBL/GenBank/DDBJ whole genome shotgun (WGS) entry which is preliminary data.</text>
</comment>
<proteinExistence type="inferred from homology"/>
<dbReference type="PANTHER" id="PTHR43767">
    <property type="entry name" value="LONG-CHAIN-FATTY-ACID--COA LIGASE"/>
    <property type="match status" value="1"/>
</dbReference>
<dbReference type="Gene3D" id="3.30.300.30">
    <property type="match status" value="1"/>
</dbReference>
<evidence type="ECO:0000259" key="6">
    <source>
        <dbReference type="Pfam" id="PF00501"/>
    </source>
</evidence>
<keyword evidence="2 8" id="KW-0436">Ligase</keyword>
<dbReference type="Gene3D" id="3.40.50.12780">
    <property type="entry name" value="N-terminal domain of ligase-like"/>
    <property type="match status" value="1"/>
</dbReference>
<dbReference type="PANTHER" id="PTHR43767:SF1">
    <property type="entry name" value="NONRIBOSOMAL PEPTIDE SYNTHASE PES1 (EUROFUNG)-RELATED"/>
    <property type="match status" value="1"/>
</dbReference>
<dbReference type="InterPro" id="IPR000873">
    <property type="entry name" value="AMP-dep_synth/lig_dom"/>
</dbReference>
<comment type="catalytic activity">
    <reaction evidence="3">
        <text>3-(methylsulfanyl)propanoate + ATP + CoA = 3-(methylsulfanyl)propanoyl-CoA + AMP + diphosphate</text>
        <dbReference type="Rhea" id="RHEA:43052"/>
        <dbReference type="ChEBI" id="CHEBI:30616"/>
        <dbReference type="ChEBI" id="CHEBI:33019"/>
        <dbReference type="ChEBI" id="CHEBI:49016"/>
        <dbReference type="ChEBI" id="CHEBI:57287"/>
        <dbReference type="ChEBI" id="CHEBI:82815"/>
        <dbReference type="ChEBI" id="CHEBI:456215"/>
        <dbReference type="EC" id="6.2.1.44"/>
    </reaction>
    <physiologicalReaction direction="left-to-right" evidence="3">
        <dbReference type="Rhea" id="RHEA:43053"/>
    </physiologicalReaction>
</comment>
<dbReference type="SUPFAM" id="SSF56801">
    <property type="entry name" value="Acetyl-CoA synthetase-like"/>
    <property type="match status" value="1"/>
</dbReference>
<dbReference type="Pfam" id="PF00501">
    <property type="entry name" value="AMP-binding"/>
    <property type="match status" value="1"/>
</dbReference>
<dbReference type="InterPro" id="IPR042099">
    <property type="entry name" value="ANL_N_sf"/>
</dbReference>
<name>A0A934MN10_9HYPH</name>
<accession>A0A934MN10</accession>
<evidence type="ECO:0000313" key="9">
    <source>
        <dbReference type="Proteomes" id="UP000602124"/>
    </source>
</evidence>
<dbReference type="CDD" id="cd05936">
    <property type="entry name" value="FC-FACS_FadD_like"/>
    <property type="match status" value="1"/>
</dbReference>
<evidence type="ECO:0000259" key="7">
    <source>
        <dbReference type="Pfam" id="PF13193"/>
    </source>
</evidence>
<evidence type="ECO:0000256" key="2">
    <source>
        <dbReference type="ARBA" id="ARBA00022598"/>
    </source>
</evidence>
<feature type="domain" description="AMP-binding enzyme C-terminal" evidence="7">
    <location>
        <begin position="479"/>
        <end position="553"/>
    </location>
</feature>
<dbReference type="GO" id="GO:0016878">
    <property type="term" value="F:acid-thiol ligase activity"/>
    <property type="evidence" value="ECO:0007669"/>
    <property type="project" value="UniProtKB-ARBA"/>
</dbReference>
<feature type="domain" description="AMP-dependent synthetase/ligase" evidence="6">
    <location>
        <begin position="40"/>
        <end position="428"/>
    </location>
</feature>
<dbReference type="Pfam" id="PF13193">
    <property type="entry name" value="AMP-binding_C"/>
    <property type="match status" value="1"/>
</dbReference>
<keyword evidence="9" id="KW-1185">Reference proteome</keyword>
<evidence type="ECO:0000313" key="8">
    <source>
        <dbReference type="EMBL" id="MBJ3786765.1"/>
    </source>
</evidence>
<dbReference type="InterPro" id="IPR050237">
    <property type="entry name" value="ATP-dep_AMP-bd_enzyme"/>
</dbReference>
<reference evidence="8" key="1">
    <citation type="submission" date="2020-12" db="EMBL/GenBank/DDBJ databases">
        <title>Devosia sp. MSA67 isolated from Mo River.</title>
        <authorList>
            <person name="Ma F."/>
            <person name="Zi Z."/>
        </authorList>
    </citation>
    <scope>NUCLEOTIDE SEQUENCE</scope>
    <source>
        <strain evidence="8">MSA67</strain>
    </source>
</reference>
<dbReference type="InterPro" id="IPR045851">
    <property type="entry name" value="AMP-bd_C_sf"/>
</dbReference>
<evidence type="ECO:0000256" key="3">
    <source>
        <dbReference type="ARBA" id="ARBA00051915"/>
    </source>
</evidence>
<dbReference type="Proteomes" id="UP000602124">
    <property type="component" value="Unassembled WGS sequence"/>
</dbReference>
<evidence type="ECO:0000256" key="5">
    <source>
        <dbReference type="ARBA" id="ARBA00067668"/>
    </source>
</evidence>
<organism evidence="8 9">
    <name type="scientific">Devosia sediminis</name>
    <dbReference type="NCBI Taxonomy" id="2798801"/>
    <lineage>
        <taxon>Bacteria</taxon>
        <taxon>Pseudomonadati</taxon>
        <taxon>Pseudomonadota</taxon>
        <taxon>Alphaproteobacteria</taxon>
        <taxon>Hyphomicrobiales</taxon>
        <taxon>Devosiaceae</taxon>
        <taxon>Devosia</taxon>
    </lineage>
</organism>
<gene>
    <name evidence="8" type="ORF">JEQ47_18725</name>
</gene>
<dbReference type="FunFam" id="3.30.300.30:FF:000008">
    <property type="entry name" value="2,3-dihydroxybenzoate-AMP ligase"/>
    <property type="match status" value="1"/>
</dbReference>
<sequence>MDTPAASNEGLRPWIASYPDGIVWDDVIDTTPVHEQVLAACAKNPGAVALDFLGGTTSFGELAESIVAFAGALQSQFGVTKGTRVALMLPNTPFYPIAYYGVLRAGGTVVNCNPLYTVAELGHITANAGADIMVTLDLQQIFEKGEALLKAGHVKKLIVAHFPNALPLVKKILFSVAKRKDLAKVSQSPHAGVITSFEDLLARKDSPSPVTVDPSKDIAVQQYTGGTTGIPKGALLTHANISANMSQIDKWGDGLFLPRSTVVAVLPFFHIFAMTVCMNVPLSNGTRVVMLPRFELKALLNLLTRTKANVLPAVPTLLNAIARADTATAEQLSSLEVAISGGAALPDEVRSAFAKKSKALLAEGYGLTEASPVVCCAALRKASKPMSIGLPLPGTDIRFVDVDSGKVVGVGENGELQVKGPQVMAGYYENAEASQDAFMDGWLRTGDVGHMDEDGYVFLVDRIKDLIICSGFNVYPRTIEEATMTHEAVEEVNVIGVPDEYRGEAPVAFVKLKAGQSVTEADLKTFLAGKLNKIEMPKEIIFKDALPKTLIGKLSKKELREEYAQTKGRKS</sequence>
<evidence type="ECO:0000256" key="4">
    <source>
        <dbReference type="ARBA" id="ARBA00066616"/>
    </source>
</evidence>
<protein>
    <recommendedName>
        <fullName evidence="5">3-methylmercaptopropionyl-CoA ligase</fullName>
        <ecNumber evidence="4">6.2.1.44</ecNumber>
    </recommendedName>
</protein>
<evidence type="ECO:0000256" key="1">
    <source>
        <dbReference type="ARBA" id="ARBA00006432"/>
    </source>
</evidence>
<dbReference type="InterPro" id="IPR025110">
    <property type="entry name" value="AMP-bd_C"/>
</dbReference>